<keyword evidence="2" id="KW-1185">Reference proteome</keyword>
<name>A0A3P3W9Q3_9FLAO</name>
<dbReference type="SUPFAM" id="SSF55961">
    <property type="entry name" value="Bet v1-like"/>
    <property type="match status" value="1"/>
</dbReference>
<dbReference type="EMBL" id="RQVR01000009">
    <property type="protein sequence ID" value="RRJ91158.1"/>
    <property type="molecule type" value="Genomic_DNA"/>
</dbReference>
<dbReference type="Proteomes" id="UP000271937">
    <property type="component" value="Unassembled WGS sequence"/>
</dbReference>
<comment type="caution">
    <text evidence="1">The sequence shown here is derived from an EMBL/GenBank/DDBJ whole genome shotgun (WGS) entry which is preliminary data.</text>
</comment>
<dbReference type="OrthoDB" id="9801773at2"/>
<sequence>MAKIELSTIINATIETVFNLSRNIDIHLLSTHQTNEKAIAGRTSGLIELNETVTWRGNHFGIYQNHKSLISEMVFPTYFVDEMTEGSFKSFRHEHFFEFENGNTVMKDTIFYETPFGIFGRFFDALILKNYMTSFIKKRNEIIKELAENPQ</sequence>
<dbReference type="AlphaFoldDB" id="A0A3P3W9Q3"/>
<evidence type="ECO:0000313" key="2">
    <source>
        <dbReference type="Proteomes" id="UP000271937"/>
    </source>
</evidence>
<dbReference type="Gene3D" id="3.30.530.20">
    <property type="match status" value="1"/>
</dbReference>
<dbReference type="InterPro" id="IPR023393">
    <property type="entry name" value="START-like_dom_sf"/>
</dbReference>
<evidence type="ECO:0000313" key="1">
    <source>
        <dbReference type="EMBL" id="RRJ91158.1"/>
    </source>
</evidence>
<dbReference type="CDD" id="cd07820">
    <property type="entry name" value="SRPBCC_3"/>
    <property type="match status" value="1"/>
</dbReference>
<dbReference type="GO" id="GO:0051301">
    <property type="term" value="P:cell division"/>
    <property type="evidence" value="ECO:0007669"/>
    <property type="project" value="UniProtKB-KW"/>
</dbReference>
<proteinExistence type="predicted"/>
<protein>
    <submittedName>
        <fullName evidence="1">Cell division protein</fullName>
    </submittedName>
</protein>
<gene>
    <name evidence="1" type="ORF">EG849_08965</name>
</gene>
<keyword evidence="1" id="KW-0131">Cell cycle</keyword>
<keyword evidence="1" id="KW-0132">Cell division</keyword>
<reference evidence="1 2" key="1">
    <citation type="submission" date="2018-11" db="EMBL/GenBank/DDBJ databases">
        <title>Flavobacterium sp. nov., YIM 102600 draft genome.</title>
        <authorList>
            <person name="Li G."/>
            <person name="Jiang Y."/>
        </authorList>
    </citation>
    <scope>NUCLEOTIDE SEQUENCE [LARGE SCALE GENOMIC DNA]</scope>
    <source>
        <strain evidence="1 2">YIM 102600</strain>
    </source>
</reference>
<organism evidence="1 2">
    <name type="scientific">Flavobacterium macacae</name>
    <dbReference type="NCBI Taxonomy" id="2488993"/>
    <lineage>
        <taxon>Bacteria</taxon>
        <taxon>Pseudomonadati</taxon>
        <taxon>Bacteroidota</taxon>
        <taxon>Flavobacteriia</taxon>
        <taxon>Flavobacteriales</taxon>
        <taxon>Flavobacteriaceae</taxon>
        <taxon>Flavobacterium</taxon>
    </lineage>
</organism>
<accession>A0A3P3W9Q3</accession>